<organism evidence="2 3">
    <name type="scientific">Leifsonia aquatica</name>
    <name type="common">Corynebacterium aquaticum</name>
    <dbReference type="NCBI Taxonomy" id="144185"/>
    <lineage>
        <taxon>Bacteria</taxon>
        <taxon>Bacillati</taxon>
        <taxon>Actinomycetota</taxon>
        <taxon>Actinomycetes</taxon>
        <taxon>Micrococcales</taxon>
        <taxon>Microbacteriaceae</taxon>
        <taxon>Leifsonia</taxon>
    </lineage>
</organism>
<keyword evidence="3" id="KW-1185">Reference proteome</keyword>
<sequence>MLSRILNAVLLVLAGILVGAVGTVAHSIDVTWGVSIPLGLIGSLLAFTLLLVGLRLLATTRVPAILAALGAIATILLFTQQSPGGSVLIPNTLPGQIWLVAPLLIAAIVIAWPDLRRRDARPVVVAPAPAPVPAAESVTRVSE</sequence>
<evidence type="ECO:0000313" key="2">
    <source>
        <dbReference type="EMBL" id="MBB2966902.1"/>
    </source>
</evidence>
<name>A0A7W4UVP8_LEIAQ</name>
<dbReference type="Proteomes" id="UP000538196">
    <property type="component" value="Unassembled WGS sequence"/>
</dbReference>
<reference evidence="2 3" key="1">
    <citation type="submission" date="2020-08" db="EMBL/GenBank/DDBJ databases">
        <title>Sequencing the genomes of 1000 actinobacteria strains.</title>
        <authorList>
            <person name="Klenk H.-P."/>
        </authorList>
    </citation>
    <scope>NUCLEOTIDE SEQUENCE [LARGE SCALE GENOMIC DNA]</scope>
    <source>
        <strain evidence="2 3">DSM 20146</strain>
    </source>
</reference>
<keyword evidence="1" id="KW-0472">Membrane</keyword>
<feature type="transmembrane region" description="Helical" evidence="1">
    <location>
        <begin position="37"/>
        <end position="57"/>
    </location>
</feature>
<gene>
    <name evidence="2" type="ORF">FHX33_001634</name>
</gene>
<dbReference type="EMBL" id="JACHVP010000001">
    <property type="protein sequence ID" value="MBB2966902.1"/>
    <property type="molecule type" value="Genomic_DNA"/>
</dbReference>
<feature type="transmembrane region" description="Helical" evidence="1">
    <location>
        <begin position="93"/>
        <end position="112"/>
    </location>
</feature>
<evidence type="ECO:0000313" key="3">
    <source>
        <dbReference type="Proteomes" id="UP000538196"/>
    </source>
</evidence>
<feature type="transmembrane region" description="Helical" evidence="1">
    <location>
        <begin position="64"/>
        <end position="81"/>
    </location>
</feature>
<evidence type="ECO:0000256" key="1">
    <source>
        <dbReference type="SAM" id="Phobius"/>
    </source>
</evidence>
<accession>A0A7W4UVP8</accession>
<proteinExistence type="predicted"/>
<protein>
    <submittedName>
        <fullName evidence="2">Uncharacterized membrane protein (UPF0136 family)</fullName>
    </submittedName>
</protein>
<dbReference type="AlphaFoldDB" id="A0A7W4UVP8"/>
<keyword evidence="1" id="KW-1133">Transmembrane helix</keyword>
<keyword evidence="1" id="KW-0812">Transmembrane</keyword>
<dbReference type="RefSeq" id="WP_021762464.1">
    <property type="nucleotide sequence ID" value="NZ_JACHVP010000001.1"/>
</dbReference>
<comment type="caution">
    <text evidence="2">The sequence shown here is derived from an EMBL/GenBank/DDBJ whole genome shotgun (WGS) entry which is preliminary data.</text>
</comment>